<dbReference type="PROSITE" id="PS50109">
    <property type="entry name" value="HIS_KIN"/>
    <property type="match status" value="1"/>
</dbReference>
<keyword evidence="8" id="KW-0902">Two-component regulatory system</keyword>
<dbReference type="EC" id="2.7.13.3" evidence="2"/>
<keyword evidence="6 11" id="KW-0418">Kinase</keyword>
<keyword evidence="9" id="KW-1133">Transmembrane helix</keyword>
<evidence type="ECO:0000256" key="9">
    <source>
        <dbReference type="SAM" id="Phobius"/>
    </source>
</evidence>
<dbReference type="CDD" id="cd16917">
    <property type="entry name" value="HATPase_UhpB-NarQ-NarX-like"/>
    <property type="match status" value="1"/>
</dbReference>
<name>A0ABW3KR68_9FLAO</name>
<evidence type="ECO:0000256" key="3">
    <source>
        <dbReference type="ARBA" id="ARBA00022553"/>
    </source>
</evidence>
<keyword evidence="7" id="KW-0067">ATP-binding</keyword>
<accession>A0ABW3KR68</accession>
<dbReference type="InterPro" id="IPR050482">
    <property type="entry name" value="Sensor_HK_TwoCompSys"/>
</dbReference>
<evidence type="ECO:0000256" key="2">
    <source>
        <dbReference type="ARBA" id="ARBA00012438"/>
    </source>
</evidence>
<dbReference type="RefSeq" id="WP_386114359.1">
    <property type="nucleotide sequence ID" value="NZ_JBHTKM010000017.1"/>
</dbReference>
<keyword evidence="4" id="KW-0808">Transferase</keyword>
<dbReference type="InterPro" id="IPR003594">
    <property type="entry name" value="HATPase_dom"/>
</dbReference>
<dbReference type="GO" id="GO:0016301">
    <property type="term" value="F:kinase activity"/>
    <property type="evidence" value="ECO:0007669"/>
    <property type="project" value="UniProtKB-KW"/>
</dbReference>
<feature type="domain" description="Histidine kinase" evidence="10">
    <location>
        <begin position="182"/>
        <end position="273"/>
    </location>
</feature>
<evidence type="ECO:0000256" key="7">
    <source>
        <dbReference type="ARBA" id="ARBA00022840"/>
    </source>
</evidence>
<keyword evidence="9" id="KW-0472">Membrane</keyword>
<dbReference type="Pfam" id="PF02518">
    <property type="entry name" value="HATPase_c"/>
    <property type="match status" value="1"/>
</dbReference>
<comment type="caution">
    <text evidence="11">The sequence shown here is derived from an EMBL/GenBank/DDBJ whole genome shotgun (WGS) entry which is preliminary data.</text>
</comment>
<evidence type="ECO:0000256" key="8">
    <source>
        <dbReference type="ARBA" id="ARBA00023012"/>
    </source>
</evidence>
<keyword evidence="12" id="KW-1185">Reference proteome</keyword>
<dbReference type="InterPro" id="IPR036890">
    <property type="entry name" value="HATPase_C_sf"/>
</dbReference>
<dbReference type="Gene3D" id="1.20.5.1930">
    <property type="match status" value="1"/>
</dbReference>
<evidence type="ECO:0000256" key="6">
    <source>
        <dbReference type="ARBA" id="ARBA00022777"/>
    </source>
</evidence>
<dbReference type="PANTHER" id="PTHR24421">
    <property type="entry name" value="NITRATE/NITRITE SENSOR PROTEIN NARX-RELATED"/>
    <property type="match status" value="1"/>
</dbReference>
<dbReference type="SUPFAM" id="SSF55874">
    <property type="entry name" value="ATPase domain of HSP90 chaperone/DNA topoisomerase II/histidine kinase"/>
    <property type="match status" value="1"/>
</dbReference>
<dbReference type="InterPro" id="IPR011712">
    <property type="entry name" value="Sig_transdc_His_kin_sub3_dim/P"/>
</dbReference>
<evidence type="ECO:0000256" key="4">
    <source>
        <dbReference type="ARBA" id="ARBA00022679"/>
    </source>
</evidence>
<reference evidence="12" key="1">
    <citation type="journal article" date="2019" name="Int. J. Syst. Evol. Microbiol.">
        <title>The Global Catalogue of Microorganisms (GCM) 10K type strain sequencing project: providing services to taxonomists for standard genome sequencing and annotation.</title>
        <authorList>
            <consortium name="The Broad Institute Genomics Platform"/>
            <consortium name="The Broad Institute Genome Sequencing Center for Infectious Disease"/>
            <person name="Wu L."/>
            <person name="Ma J."/>
        </authorList>
    </citation>
    <scope>NUCLEOTIDE SEQUENCE [LARGE SCALE GENOMIC DNA]</scope>
    <source>
        <strain evidence="12">CCUG 56098</strain>
    </source>
</reference>
<dbReference type="PANTHER" id="PTHR24421:SF10">
    <property type="entry name" value="NITRATE_NITRITE SENSOR PROTEIN NARQ"/>
    <property type="match status" value="1"/>
</dbReference>
<keyword evidence="9" id="KW-0812">Transmembrane</keyword>
<evidence type="ECO:0000313" key="11">
    <source>
        <dbReference type="EMBL" id="MFD1015113.1"/>
    </source>
</evidence>
<keyword evidence="3" id="KW-0597">Phosphoprotein</keyword>
<evidence type="ECO:0000259" key="10">
    <source>
        <dbReference type="PROSITE" id="PS50109"/>
    </source>
</evidence>
<keyword evidence="5" id="KW-0547">Nucleotide-binding</keyword>
<evidence type="ECO:0000256" key="1">
    <source>
        <dbReference type="ARBA" id="ARBA00000085"/>
    </source>
</evidence>
<proteinExistence type="predicted"/>
<dbReference type="InterPro" id="IPR005467">
    <property type="entry name" value="His_kinase_dom"/>
</dbReference>
<organism evidence="11 12">
    <name type="scientific">Winogradskyella rapida</name>
    <dbReference type="NCBI Taxonomy" id="549701"/>
    <lineage>
        <taxon>Bacteria</taxon>
        <taxon>Pseudomonadati</taxon>
        <taxon>Bacteroidota</taxon>
        <taxon>Flavobacteriia</taxon>
        <taxon>Flavobacteriales</taxon>
        <taxon>Flavobacteriaceae</taxon>
        <taxon>Winogradskyella</taxon>
    </lineage>
</organism>
<sequence length="274" mass="31042">MLYLLFSFHITDKKIVSNEEIALVSYVIFFVLTILVVFVLFFLMFQKRKNQLLLDKVEQQQQFDAELIKTQQEIQEETLKHVGRELHDNVGQMLVLATMQMNAVASGVKVEDKSKVDNSAKALKDALEEVRALSKSLNSDVIFKLGFEATVKNEIDRLNKSGLIRSELSVVGEKVSFENKKDEVILFRMLQEFFSNTLKYAEAEHLNVSLAYGTENLTITLKDDGQGFDIATVAKGSGLINLEKRAELIQAHLELKTQQGEGTTLLLQYPYKTS</sequence>
<dbReference type="EMBL" id="JBHTKM010000017">
    <property type="protein sequence ID" value="MFD1015113.1"/>
    <property type="molecule type" value="Genomic_DNA"/>
</dbReference>
<protein>
    <recommendedName>
        <fullName evidence="2">histidine kinase</fullName>
        <ecNumber evidence="2">2.7.13.3</ecNumber>
    </recommendedName>
</protein>
<comment type="catalytic activity">
    <reaction evidence="1">
        <text>ATP + protein L-histidine = ADP + protein N-phospho-L-histidine.</text>
        <dbReference type="EC" id="2.7.13.3"/>
    </reaction>
</comment>
<dbReference type="Proteomes" id="UP001597086">
    <property type="component" value="Unassembled WGS sequence"/>
</dbReference>
<dbReference type="Pfam" id="PF07730">
    <property type="entry name" value="HisKA_3"/>
    <property type="match status" value="1"/>
</dbReference>
<evidence type="ECO:0000256" key="5">
    <source>
        <dbReference type="ARBA" id="ARBA00022741"/>
    </source>
</evidence>
<gene>
    <name evidence="11" type="ORF">ACFQ13_04180</name>
</gene>
<dbReference type="Gene3D" id="3.30.565.10">
    <property type="entry name" value="Histidine kinase-like ATPase, C-terminal domain"/>
    <property type="match status" value="1"/>
</dbReference>
<feature type="transmembrane region" description="Helical" evidence="9">
    <location>
        <begin position="23"/>
        <end position="45"/>
    </location>
</feature>
<evidence type="ECO:0000313" key="12">
    <source>
        <dbReference type="Proteomes" id="UP001597086"/>
    </source>
</evidence>